<evidence type="ECO:0000313" key="2">
    <source>
        <dbReference type="EMBL" id="MBD0424612.1"/>
    </source>
</evidence>
<name>A0A926QVY7_9ACTN</name>
<dbReference type="EMBL" id="JACVQF010000235">
    <property type="protein sequence ID" value="MBD0424612.1"/>
    <property type="molecule type" value="Genomic_DNA"/>
</dbReference>
<feature type="region of interest" description="Disordered" evidence="1">
    <location>
        <begin position="319"/>
        <end position="355"/>
    </location>
</feature>
<feature type="compositionally biased region" description="Basic and acidic residues" evidence="1">
    <location>
        <begin position="319"/>
        <end position="330"/>
    </location>
</feature>
<sequence>MASSAVSRLAGELYRDKSSWAAGALASSAASSSQPAAGKAFAALAEACEDLRTAGIVIHACLLRCGSREGEDDRPWSSVAAPLLFGGSPPRLVRFLDHGPADGEPWTRPEGIADQLLMCVSFDSPRRPDLEQFLSTTDQPLILDKLVALWRDDTHLPNRIVTDVAVANPHLVPPGSGKNVLLAVAKDHLELLDFTRAGTVDAVLRGTRLPRTDLADKYRRVLRALPPGVARERLCEIATVRFNGAEEALAAAIEAGYAPERPRDRLLFFYLTEQWDRYDALDPDGELLYAAYLEEVDRSAEFRAHSLMWDIINTARRNGRPDPAVRHVEENPVSESGGSGAQRGTIGGYSSDYGSGGDHGGGGDYGGGGYGGGGWTGGSFHT</sequence>
<organism evidence="2 3">
    <name type="scientific">Streptomyces griseicoloratus</name>
    <dbReference type="NCBI Taxonomy" id="2752516"/>
    <lineage>
        <taxon>Bacteria</taxon>
        <taxon>Bacillati</taxon>
        <taxon>Actinomycetota</taxon>
        <taxon>Actinomycetes</taxon>
        <taxon>Kitasatosporales</taxon>
        <taxon>Streptomycetaceae</taxon>
        <taxon>Streptomyces</taxon>
    </lineage>
</organism>
<proteinExistence type="predicted"/>
<evidence type="ECO:0000313" key="3">
    <source>
        <dbReference type="Proteomes" id="UP000621210"/>
    </source>
</evidence>
<comment type="caution">
    <text evidence="2">The sequence shown here is derived from an EMBL/GenBank/DDBJ whole genome shotgun (WGS) entry which is preliminary data.</text>
</comment>
<gene>
    <name evidence="2" type="ORF">H0H10_36525</name>
</gene>
<accession>A0A926QVY7</accession>
<reference evidence="2" key="1">
    <citation type="submission" date="2020-09" db="EMBL/GenBank/DDBJ databases">
        <title>Streptomyces grisecoloratus sp. nov., isolated from cotton soil.</title>
        <authorList>
            <person name="Xing L."/>
        </authorList>
    </citation>
    <scope>NUCLEOTIDE SEQUENCE</scope>
    <source>
        <strain evidence="2">TRM S81-3</strain>
    </source>
</reference>
<reference evidence="2" key="2">
    <citation type="submission" date="2020-09" db="EMBL/GenBank/DDBJ databases">
        <authorList>
            <person name="Luo X."/>
        </authorList>
    </citation>
    <scope>NUCLEOTIDE SEQUENCE</scope>
    <source>
        <strain evidence="2">TRM S81-3</strain>
    </source>
</reference>
<dbReference type="RefSeq" id="WP_188185493.1">
    <property type="nucleotide sequence ID" value="NZ_JACVQF010000235.1"/>
</dbReference>
<dbReference type="Proteomes" id="UP000621210">
    <property type="component" value="Unassembled WGS sequence"/>
</dbReference>
<feature type="compositionally biased region" description="Gly residues" evidence="1">
    <location>
        <begin position="337"/>
        <end position="347"/>
    </location>
</feature>
<dbReference type="AlphaFoldDB" id="A0A926QVY7"/>
<evidence type="ECO:0000256" key="1">
    <source>
        <dbReference type="SAM" id="MobiDB-lite"/>
    </source>
</evidence>
<protein>
    <submittedName>
        <fullName evidence="2">Uncharacterized protein</fullName>
    </submittedName>
</protein>
<keyword evidence="3" id="KW-1185">Reference proteome</keyword>